<protein>
    <submittedName>
        <fullName evidence="7">Uncharacterized protein</fullName>
    </submittedName>
</protein>
<dbReference type="Pfam" id="PF04117">
    <property type="entry name" value="Mpv17_PMP22"/>
    <property type="match status" value="1"/>
</dbReference>
<dbReference type="PANTHER" id="PTHR11266:SF121">
    <property type="entry name" value="OS09G0315000 PROTEIN"/>
    <property type="match status" value="1"/>
</dbReference>
<comment type="caution">
    <text evidence="6">Lacks conserved residue(s) required for the propagation of feature annotation.</text>
</comment>
<gene>
    <name evidence="7" type="ORF">FRACYDRAFT_185852</name>
</gene>
<dbReference type="InterPro" id="IPR007248">
    <property type="entry name" value="Mpv17_PMP22"/>
</dbReference>
<proteinExistence type="inferred from homology"/>
<name>A0A1E7FEQ9_9STRA</name>
<sequence>MALNLNPTVEEEISTITTTTADDNNDNEDELLLISAEQKIINIMFLSLAFGYAIYTILNIDNGMTRGWSTSEISMRIPLDNWGAYESNLANKPIVTKTLINVIIYLLGDWLSQTAFQKKNLLNFDIKRTLRNGFIGLCFGPLVHQYYEFSDAILPAENGLIIKMEKILMDQTIYLSVKCSVYICAVGLLAGEDLSTVTKTVKDKIGGIMLTAWKFWPIVHCITYSVIPAQHRILWVNSVDLVWNAILASQAQSKDSVLEETDDVEEQIMLQEYVNISAFDELEEEEESTSATTITSIRTVS</sequence>
<evidence type="ECO:0000313" key="7">
    <source>
        <dbReference type="EMBL" id="OEU16624.1"/>
    </source>
</evidence>
<keyword evidence="5 6" id="KW-0472">Membrane</keyword>
<evidence type="ECO:0000256" key="4">
    <source>
        <dbReference type="ARBA" id="ARBA00022989"/>
    </source>
</evidence>
<evidence type="ECO:0000256" key="2">
    <source>
        <dbReference type="ARBA" id="ARBA00006824"/>
    </source>
</evidence>
<comment type="similarity">
    <text evidence="2 6">Belongs to the peroxisomal membrane protein PXMP2/4 family.</text>
</comment>
<evidence type="ECO:0000256" key="5">
    <source>
        <dbReference type="ARBA" id="ARBA00023136"/>
    </source>
</evidence>
<keyword evidence="8" id="KW-1185">Reference proteome</keyword>
<evidence type="ECO:0000256" key="1">
    <source>
        <dbReference type="ARBA" id="ARBA00004141"/>
    </source>
</evidence>
<dbReference type="GO" id="GO:0005737">
    <property type="term" value="C:cytoplasm"/>
    <property type="evidence" value="ECO:0007669"/>
    <property type="project" value="TreeGrafter"/>
</dbReference>
<evidence type="ECO:0000256" key="3">
    <source>
        <dbReference type="ARBA" id="ARBA00022692"/>
    </source>
</evidence>
<keyword evidence="4 6" id="KW-1133">Transmembrane helix</keyword>
<reference evidence="7 8" key="1">
    <citation type="submission" date="2016-09" db="EMBL/GenBank/DDBJ databases">
        <title>Extensive genetic diversity and differential bi-allelic expression allows diatom success in the polar Southern Ocean.</title>
        <authorList>
            <consortium name="DOE Joint Genome Institute"/>
            <person name="Mock T."/>
            <person name="Otillar R.P."/>
            <person name="Strauss J."/>
            <person name="Dupont C."/>
            <person name="Frickenhaus S."/>
            <person name="Maumus F."/>
            <person name="Mcmullan M."/>
            <person name="Sanges R."/>
            <person name="Schmutz J."/>
            <person name="Toseland A."/>
            <person name="Valas R."/>
            <person name="Veluchamy A."/>
            <person name="Ward B.J."/>
            <person name="Allen A."/>
            <person name="Barry K."/>
            <person name="Falciatore A."/>
            <person name="Ferrante M."/>
            <person name="Fortunato A.E."/>
            <person name="Gloeckner G."/>
            <person name="Gruber A."/>
            <person name="Hipkin R."/>
            <person name="Janech M."/>
            <person name="Kroth P."/>
            <person name="Leese F."/>
            <person name="Lindquist E."/>
            <person name="Lyon B.R."/>
            <person name="Martin J."/>
            <person name="Mayer C."/>
            <person name="Parker M."/>
            <person name="Quesneville H."/>
            <person name="Raymond J."/>
            <person name="Uhlig C."/>
            <person name="Valentin K.U."/>
            <person name="Worden A.Z."/>
            <person name="Armbrust E.V."/>
            <person name="Bowler C."/>
            <person name="Green B."/>
            <person name="Moulton V."/>
            <person name="Van Oosterhout C."/>
            <person name="Grigoriev I."/>
        </authorList>
    </citation>
    <scope>NUCLEOTIDE SEQUENCE [LARGE SCALE GENOMIC DNA]</scope>
    <source>
        <strain evidence="7 8">CCMP1102</strain>
    </source>
</reference>
<dbReference type="EMBL" id="KV784358">
    <property type="protein sequence ID" value="OEU16624.1"/>
    <property type="molecule type" value="Genomic_DNA"/>
</dbReference>
<evidence type="ECO:0000256" key="6">
    <source>
        <dbReference type="RuleBase" id="RU363053"/>
    </source>
</evidence>
<dbReference type="OrthoDB" id="860at2759"/>
<evidence type="ECO:0000313" key="8">
    <source>
        <dbReference type="Proteomes" id="UP000095751"/>
    </source>
</evidence>
<dbReference type="AlphaFoldDB" id="A0A1E7FEQ9"/>
<accession>A0A1E7FEQ9</accession>
<keyword evidence="3 6" id="KW-0812">Transmembrane</keyword>
<dbReference type="InParanoid" id="A0A1E7FEQ9"/>
<organism evidence="7 8">
    <name type="scientific">Fragilariopsis cylindrus CCMP1102</name>
    <dbReference type="NCBI Taxonomy" id="635003"/>
    <lineage>
        <taxon>Eukaryota</taxon>
        <taxon>Sar</taxon>
        <taxon>Stramenopiles</taxon>
        <taxon>Ochrophyta</taxon>
        <taxon>Bacillariophyta</taxon>
        <taxon>Bacillariophyceae</taxon>
        <taxon>Bacillariophycidae</taxon>
        <taxon>Bacillariales</taxon>
        <taxon>Bacillariaceae</taxon>
        <taxon>Fragilariopsis</taxon>
    </lineage>
</organism>
<dbReference type="Proteomes" id="UP000095751">
    <property type="component" value="Unassembled WGS sequence"/>
</dbReference>
<comment type="subcellular location">
    <subcellularLocation>
        <location evidence="1">Membrane</location>
        <topology evidence="1">Multi-pass membrane protein</topology>
    </subcellularLocation>
</comment>
<dbReference type="KEGG" id="fcy:FRACYDRAFT_185852"/>
<dbReference type="PANTHER" id="PTHR11266">
    <property type="entry name" value="PEROXISOMAL MEMBRANE PROTEIN 2, PXMP2 MPV17"/>
    <property type="match status" value="1"/>
</dbReference>
<feature type="transmembrane region" description="Helical" evidence="6">
    <location>
        <begin position="40"/>
        <end position="58"/>
    </location>
</feature>
<dbReference type="GO" id="GO:0016020">
    <property type="term" value="C:membrane"/>
    <property type="evidence" value="ECO:0007669"/>
    <property type="project" value="UniProtKB-SubCell"/>
</dbReference>